<dbReference type="PANTHER" id="PTHR11552:SF201">
    <property type="entry name" value="GLUCOSE-METHANOL-CHOLINE OXIDOREDUCTASE N-TERMINAL DOMAIN-CONTAINING PROTEIN"/>
    <property type="match status" value="1"/>
</dbReference>
<dbReference type="STRING" id="1076935.U4KTR6"/>
<keyword evidence="11" id="KW-1185">Reference proteome</keyword>
<evidence type="ECO:0000256" key="4">
    <source>
        <dbReference type="ARBA" id="ARBA00022827"/>
    </source>
</evidence>
<feature type="active site" description="Proton acceptor" evidence="6">
    <location>
        <position position="567"/>
    </location>
</feature>
<evidence type="ECO:0000313" key="10">
    <source>
        <dbReference type="EMBL" id="CCX04293.1"/>
    </source>
</evidence>
<evidence type="ECO:0000256" key="1">
    <source>
        <dbReference type="ARBA" id="ARBA00001974"/>
    </source>
</evidence>
<dbReference type="PIRSF" id="PIRSF000137">
    <property type="entry name" value="Alcohol_oxidase"/>
    <property type="match status" value="1"/>
</dbReference>
<dbReference type="OrthoDB" id="269227at2759"/>
<evidence type="ECO:0000256" key="3">
    <source>
        <dbReference type="ARBA" id="ARBA00022630"/>
    </source>
</evidence>
<dbReference type="AlphaFoldDB" id="U4KTR6"/>
<dbReference type="SUPFAM" id="SSF54373">
    <property type="entry name" value="FAD-linked reductases, C-terminal domain"/>
    <property type="match status" value="1"/>
</dbReference>
<feature type="active site" description="Proton donor" evidence="6">
    <location>
        <position position="529"/>
    </location>
</feature>
<dbReference type="Pfam" id="PF05199">
    <property type="entry name" value="GMC_oxred_C"/>
    <property type="match status" value="1"/>
</dbReference>
<keyword evidence="5" id="KW-0560">Oxidoreductase</keyword>
<gene>
    <name evidence="10" type="ORF">PCON_01783</name>
</gene>
<dbReference type="PROSITE" id="PS00623">
    <property type="entry name" value="GMC_OXRED_1"/>
    <property type="match status" value="1"/>
</dbReference>
<comment type="cofactor">
    <cofactor evidence="1">
        <name>FAD</name>
        <dbReference type="ChEBI" id="CHEBI:57692"/>
    </cofactor>
</comment>
<dbReference type="InterPro" id="IPR036188">
    <property type="entry name" value="FAD/NAD-bd_sf"/>
</dbReference>
<proteinExistence type="inferred from homology"/>
<dbReference type="InterPro" id="IPR007867">
    <property type="entry name" value="GMC_OxRtase_C"/>
</dbReference>
<dbReference type="GO" id="GO:0050660">
    <property type="term" value="F:flavin adenine dinucleotide binding"/>
    <property type="evidence" value="ECO:0007669"/>
    <property type="project" value="InterPro"/>
</dbReference>
<dbReference type="PANTHER" id="PTHR11552">
    <property type="entry name" value="GLUCOSE-METHANOL-CHOLINE GMC OXIDOREDUCTASE"/>
    <property type="match status" value="1"/>
</dbReference>
<evidence type="ECO:0000256" key="7">
    <source>
        <dbReference type="RuleBase" id="RU003968"/>
    </source>
</evidence>
<keyword evidence="3 7" id="KW-0285">Flavoprotein</keyword>
<evidence type="ECO:0000259" key="8">
    <source>
        <dbReference type="PROSITE" id="PS00623"/>
    </source>
</evidence>
<name>U4KTR6_PYROM</name>
<reference evidence="10 11" key="1">
    <citation type="journal article" date="2013" name="PLoS Genet.">
        <title>The genome and development-dependent transcriptomes of Pyronema confluens: a window into fungal evolution.</title>
        <authorList>
            <person name="Traeger S."/>
            <person name="Altegoer F."/>
            <person name="Freitag M."/>
            <person name="Gabaldon T."/>
            <person name="Kempken F."/>
            <person name="Kumar A."/>
            <person name="Marcet-Houben M."/>
            <person name="Poggeler S."/>
            <person name="Stajich J.E."/>
            <person name="Nowrousian M."/>
        </authorList>
    </citation>
    <scope>NUCLEOTIDE SEQUENCE [LARGE SCALE GENOMIC DNA]</scope>
    <source>
        <strain evidence="11">CBS 100304</strain>
        <tissue evidence="10">Vegetative mycelium</tissue>
    </source>
</reference>
<dbReference type="Gene3D" id="3.30.560.10">
    <property type="entry name" value="Glucose Oxidase, domain 3"/>
    <property type="match status" value="1"/>
</dbReference>
<dbReference type="Gene3D" id="3.50.50.60">
    <property type="entry name" value="FAD/NAD(P)-binding domain"/>
    <property type="match status" value="1"/>
</dbReference>
<dbReference type="GO" id="GO:0016614">
    <property type="term" value="F:oxidoreductase activity, acting on CH-OH group of donors"/>
    <property type="evidence" value="ECO:0007669"/>
    <property type="project" value="InterPro"/>
</dbReference>
<comment type="similarity">
    <text evidence="2 7">Belongs to the GMC oxidoreductase family.</text>
</comment>
<evidence type="ECO:0000256" key="5">
    <source>
        <dbReference type="ARBA" id="ARBA00023002"/>
    </source>
</evidence>
<keyword evidence="4 7" id="KW-0274">FAD</keyword>
<protein>
    <submittedName>
        <fullName evidence="10">Similar to Alcohol oxidase acc. no. Q00922</fullName>
    </submittedName>
</protein>
<dbReference type="PROSITE" id="PS00624">
    <property type="entry name" value="GMC_OXRED_2"/>
    <property type="match status" value="1"/>
</dbReference>
<evidence type="ECO:0000256" key="2">
    <source>
        <dbReference type="ARBA" id="ARBA00010790"/>
    </source>
</evidence>
<feature type="domain" description="Glucose-methanol-choline oxidoreductase N-terminal" evidence="9">
    <location>
        <begin position="284"/>
        <end position="298"/>
    </location>
</feature>
<dbReference type="SUPFAM" id="SSF51905">
    <property type="entry name" value="FAD/NAD(P)-binding domain"/>
    <property type="match status" value="1"/>
</dbReference>
<evidence type="ECO:0000313" key="11">
    <source>
        <dbReference type="Proteomes" id="UP000018144"/>
    </source>
</evidence>
<organism evidence="10 11">
    <name type="scientific">Pyronema omphalodes (strain CBS 100304)</name>
    <name type="common">Pyronema confluens</name>
    <dbReference type="NCBI Taxonomy" id="1076935"/>
    <lineage>
        <taxon>Eukaryota</taxon>
        <taxon>Fungi</taxon>
        <taxon>Dikarya</taxon>
        <taxon>Ascomycota</taxon>
        <taxon>Pezizomycotina</taxon>
        <taxon>Pezizomycetes</taxon>
        <taxon>Pezizales</taxon>
        <taxon>Pyronemataceae</taxon>
        <taxon>Pyronema</taxon>
    </lineage>
</organism>
<dbReference type="eggNOG" id="KOG1238">
    <property type="taxonomic scope" value="Eukaryota"/>
</dbReference>
<feature type="domain" description="Glucose-methanol-choline oxidoreductase N-terminal" evidence="8">
    <location>
        <begin position="99"/>
        <end position="122"/>
    </location>
</feature>
<dbReference type="EMBL" id="HF935197">
    <property type="protein sequence ID" value="CCX04293.1"/>
    <property type="molecule type" value="Genomic_DNA"/>
</dbReference>
<accession>U4KTR6</accession>
<dbReference type="Pfam" id="PF00732">
    <property type="entry name" value="GMC_oxred_N"/>
    <property type="match status" value="1"/>
</dbReference>
<dbReference type="Proteomes" id="UP000018144">
    <property type="component" value="Unassembled WGS sequence"/>
</dbReference>
<sequence length="590" mass="64458">MVSPTQMLLAPSQALLFLTHSYDYIILGGGTAGLTIAGRLSEDPSVTVGVIEAGNNEIDNPLVYTPGLFGAALGSEIDWGYKTVPQPYLGNRKIDAQRGKMLGGSSGLNFLMWDVASAPEYDWGHGWHFDVISKGWRAAEKLLKPQVETELQPPSGADSKLHGKEGPISLSFGTWYPKITNLFMPTLKALGIKLKGDHFGGDNTGAYYVLASVDPKTARRSYSASAYLEPNRHRKNLIVLTGAHIDKVILKDKRAIAVDFIDDKGQTHRAELRKDKSEIIISGGTYGSSAILERSGIGKKSVLEAAGIDVIVRNENVGENLHDHSFCPIGFELIPGIDTVDLLQTNASFLAAAQKEYKNNRAGPLASTLWSMTMLQLEKVMPKEKIQSLIDEYGSKSPNPFDWFALPRDTNGKSAVAQVEVLWPAFKMQAPTPSPGKTYITMLPLLMHPLSTGVVHIDSKDPLKSPIIDPKHYSHPLDKQVMVAGAKWALNYIKTEPLRSVIGRQVDITGDTDESIWDYCKMNIENCKHPVGTCALGTVVDGRLRVKGVKGLRVADASIMPHLVSAHTQATVYGIAERAAEMIKQDRRGK</sequence>
<dbReference type="InterPro" id="IPR012132">
    <property type="entry name" value="GMC_OxRdtase"/>
</dbReference>
<evidence type="ECO:0000259" key="9">
    <source>
        <dbReference type="PROSITE" id="PS00624"/>
    </source>
</evidence>
<dbReference type="InterPro" id="IPR000172">
    <property type="entry name" value="GMC_OxRdtase_N"/>
</dbReference>
<evidence type="ECO:0000256" key="6">
    <source>
        <dbReference type="PIRSR" id="PIRSR000137-1"/>
    </source>
</evidence>